<dbReference type="AlphaFoldDB" id="A0AAD8R2M3"/>
<feature type="compositionally biased region" description="Basic and acidic residues" evidence="1">
    <location>
        <begin position="71"/>
        <end position="91"/>
    </location>
</feature>
<reference evidence="2" key="1">
    <citation type="submission" date="2023-07" db="EMBL/GenBank/DDBJ databases">
        <title>A chromosome-level genome assembly of Lolium multiflorum.</title>
        <authorList>
            <person name="Chen Y."/>
            <person name="Copetti D."/>
            <person name="Kolliker R."/>
            <person name="Studer B."/>
        </authorList>
    </citation>
    <scope>NUCLEOTIDE SEQUENCE</scope>
    <source>
        <strain evidence="2">02402/16</strain>
        <tissue evidence="2">Leaf</tissue>
    </source>
</reference>
<protein>
    <submittedName>
        <fullName evidence="2">Uncharacterized protein</fullName>
    </submittedName>
</protein>
<name>A0AAD8R2M3_LOLMU</name>
<evidence type="ECO:0000313" key="2">
    <source>
        <dbReference type="EMBL" id="KAK1613117.1"/>
    </source>
</evidence>
<proteinExistence type="predicted"/>
<evidence type="ECO:0000313" key="3">
    <source>
        <dbReference type="Proteomes" id="UP001231189"/>
    </source>
</evidence>
<keyword evidence="3" id="KW-1185">Reference proteome</keyword>
<feature type="region of interest" description="Disordered" evidence="1">
    <location>
        <begin position="67"/>
        <end position="100"/>
    </location>
</feature>
<gene>
    <name evidence="2" type="ORF">QYE76_036790</name>
</gene>
<dbReference type="Proteomes" id="UP001231189">
    <property type="component" value="Unassembled WGS sequence"/>
</dbReference>
<accession>A0AAD8R2M3</accession>
<organism evidence="2 3">
    <name type="scientific">Lolium multiflorum</name>
    <name type="common">Italian ryegrass</name>
    <name type="synonym">Lolium perenne subsp. multiflorum</name>
    <dbReference type="NCBI Taxonomy" id="4521"/>
    <lineage>
        <taxon>Eukaryota</taxon>
        <taxon>Viridiplantae</taxon>
        <taxon>Streptophyta</taxon>
        <taxon>Embryophyta</taxon>
        <taxon>Tracheophyta</taxon>
        <taxon>Spermatophyta</taxon>
        <taxon>Magnoliopsida</taxon>
        <taxon>Liliopsida</taxon>
        <taxon>Poales</taxon>
        <taxon>Poaceae</taxon>
        <taxon>BOP clade</taxon>
        <taxon>Pooideae</taxon>
        <taxon>Poodae</taxon>
        <taxon>Poeae</taxon>
        <taxon>Poeae Chloroplast Group 2 (Poeae type)</taxon>
        <taxon>Loliodinae</taxon>
        <taxon>Loliinae</taxon>
        <taxon>Lolium</taxon>
    </lineage>
</organism>
<comment type="caution">
    <text evidence="2">The sequence shown here is derived from an EMBL/GenBank/DDBJ whole genome shotgun (WGS) entry which is preliminary data.</text>
</comment>
<evidence type="ECO:0000256" key="1">
    <source>
        <dbReference type="SAM" id="MobiDB-lite"/>
    </source>
</evidence>
<dbReference type="EMBL" id="JAUUTY010000007">
    <property type="protein sequence ID" value="KAK1613117.1"/>
    <property type="molecule type" value="Genomic_DNA"/>
</dbReference>
<sequence length="114" mass="11972">MSAAPFRSSSSWADMHTRGAIFYAAVAVDVPIASDKTARKLTEPCALSHALAHGAYCLSTGGHGGLPLGGPRDKRRAEVDTEPLVERRDPATRQSASVGDKVVDVEGEACNVKP</sequence>